<organism evidence="2 3">
    <name type="scientific">Drosophila willistoni</name>
    <name type="common">Fruit fly</name>
    <dbReference type="NCBI Taxonomy" id="7260"/>
    <lineage>
        <taxon>Eukaryota</taxon>
        <taxon>Metazoa</taxon>
        <taxon>Ecdysozoa</taxon>
        <taxon>Arthropoda</taxon>
        <taxon>Hexapoda</taxon>
        <taxon>Insecta</taxon>
        <taxon>Pterygota</taxon>
        <taxon>Neoptera</taxon>
        <taxon>Endopterygota</taxon>
        <taxon>Diptera</taxon>
        <taxon>Brachycera</taxon>
        <taxon>Muscomorpha</taxon>
        <taxon>Ephydroidea</taxon>
        <taxon>Drosophilidae</taxon>
        <taxon>Drosophila</taxon>
        <taxon>Sophophora</taxon>
    </lineage>
</organism>
<accession>A0A0Q9WQI6</accession>
<name>A0A0Q9WQI6_DROWI</name>
<protein>
    <submittedName>
        <fullName evidence="2">Uncharacterized protein</fullName>
    </submittedName>
</protein>
<gene>
    <name evidence="2" type="primary">Dwil\GK27081</name>
    <name evidence="2" type="ORF">Dwil_GK27081</name>
</gene>
<dbReference type="Proteomes" id="UP000007798">
    <property type="component" value="Unassembled WGS sequence"/>
</dbReference>
<reference evidence="2 3" key="1">
    <citation type="journal article" date="2007" name="Nature">
        <title>Evolution of genes and genomes on the Drosophila phylogeny.</title>
        <authorList>
            <consortium name="Drosophila 12 Genomes Consortium"/>
            <person name="Clark A.G."/>
            <person name="Eisen M.B."/>
            <person name="Smith D.R."/>
            <person name="Bergman C.M."/>
            <person name="Oliver B."/>
            <person name="Markow T.A."/>
            <person name="Kaufman T.C."/>
            <person name="Kellis M."/>
            <person name="Gelbart W."/>
            <person name="Iyer V.N."/>
            <person name="Pollard D.A."/>
            <person name="Sackton T.B."/>
            <person name="Larracuente A.M."/>
            <person name="Singh N.D."/>
            <person name="Abad J.P."/>
            <person name="Abt D.N."/>
            <person name="Adryan B."/>
            <person name="Aguade M."/>
            <person name="Akashi H."/>
            <person name="Anderson W.W."/>
            <person name="Aquadro C.F."/>
            <person name="Ardell D.H."/>
            <person name="Arguello R."/>
            <person name="Artieri C.G."/>
            <person name="Barbash D.A."/>
            <person name="Barker D."/>
            <person name="Barsanti P."/>
            <person name="Batterham P."/>
            <person name="Batzoglou S."/>
            <person name="Begun D."/>
            <person name="Bhutkar A."/>
            <person name="Blanco E."/>
            <person name="Bosak S.A."/>
            <person name="Bradley R.K."/>
            <person name="Brand A.D."/>
            <person name="Brent M.R."/>
            <person name="Brooks A.N."/>
            <person name="Brown R.H."/>
            <person name="Butlin R.K."/>
            <person name="Caggese C."/>
            <person name="Calvi B.R."/>
            <person name="Bernardo de Carvalho A."/>
            <person name="Caspi A."/>
            <person name="Castrezana S."/>
            <person name="Celniker S.E."/>
            <person name="Chang J.L."/>
            <person name="Chapple C."/>
            <person name="Chatterji S."/>
            <person name="Chinwalla A."/>
            <person name="Civetta A."/>
            <person name="Clifton S.W."/>
            <person name="Comeron J.M."/>
            <person name="Costello J.C."/>
            <person name="Coyne J.A."/>
            <person name="Daub J."/>
            <person name="David R.G."/>
            <person name="Delcher A.L."/>
            <person name="Delehaunty K."/>
            <person name="Do C.B."/>
            <person name="Ebling H."/>
            <person name="Edwards K."/>
            <person name="Eickbush T."/>
            <person name="Evans J.D."/>
            <person name="Filipski A."/>
            <person name="Findeiss S."/>
            <person name="Freyhult E."/>
            <person name="Fulton L."/>
            <person name="Fulton R."/>
            <person name="Garcia A.C."/>
            <person name="Gardiner A."/>
            <person name="Garfield D.A."/>
            <person name="Garvin B.E."/>
            <person name="Gibson G."/>
            <person name="Gilbert D."/>
            <person name="Gnerre S."/>
            <person name="Godfrey J."/>
            <person name="Good R."/>
            <person name="Gotea V."/>
            <person name="Gravely B."/>
            <person name="Greenberg A.J."/>
            <person name="Griffiths-Jones S."/>
            <person name="Gross S."/>
            <person name="Guigo R."/>
            <person name="Gustafson E.A."/>
            <person name="Haerty W."/>
            <person name="Hahn M.W."/>
            <person name="Halligan D.L."/>
            <person name="Halpern A.L."/>
            <person name="Halter G.M."/>
            <person name="Han M.V."/>
            <person name="Heger A."/>
            <person name="Hillier L."/>
            <person name="Hinrichs A.S."/>
            <person name="Holmes I."/>
            <person name="Hoskins R.A."/>
            <person name="Hubisz M.J."/>
            <person name="Hultmark D."/>
            <person name="Huntley M.A."/>
            <person name="Jaffe D.B."/>
            <person name="Jagadeeshan S."/>
            <person name="Jeck W.R."/>
            <person name="Johnson J."/>
            <person name="Jones C.D."/>
            <person name="Jordan W.C."/>
            <person name="Karpen G.H."/>
            <person name="Kataoka E."/>
            <person name="Keightley P.D."/>
            <person name="Kheradpour P."/>
            <person name="Kirkness E.F."/>
            <person name="Koerich L.B."/>
            <person name="Kristiansen K."/>
            <person name="Kudrna D."/>
            <person name="Kulathinal R.J."/>
            <person name="Kumar S."/>
            <person name="Kwok R."/>
            <person name="Lander E."/>
            <person name="Langley C.H."/>
            <person name="Lapoint R."/>
            <person name="Lazzaro B.P."/>
            <person name="Lee S.J."/>
            <person name="Levesque L."/>
            <person name="Li R."/>
            <person name="Lin C.F."/>
            <person name="Lin M.F."/>
            <person name="Lindblad-Toh K."/>
            <person name="Llopart A."/>
            <person name="Long M."/>
            <person name="Low L."/>
            <person name="Lozovsky E."/>
            <person name="Lu J."/>
            <person name="Luo M."/>
            <person name="Machado C.A."/>
            <person name="Makalowski W."/>
            <person name="Marzo M."/>
            <person name="Matsuda M."/>
            <person name="Matzkin L."/>
            <person name="McAllister B."/>
            <person name="McBride C.S."/>
            <person name="McKernan B."/>
            <person name="McKernan K."/>
            <person name="Mendez-Lago M."/>
            <person name="Minx P."/>
            <person name="Mollenhauer M.U."/>
            <person name="Montooth K."/>
            <person name="Mount S.M."/>
            <person name="Mu X."/>
            <person name="Myers E."/>
            <person name="Negre B."/>
            <person name="Newfeld S."/>
            <person name="Nielsen R."/>
            <person name="Noor M.A."/>
            <person name="O'Grady P."/>
            <person name="Pachter L."/>
            <person name="Papaceit M."/>
            <person name="Parisi M.J."/>
            <person name="Parisi M."/>
            <person name="Parts L."/>
            <person name="Pedersen J.S."/>
            <person name="Pesole G."/>
            <person name="Phillippy A.M."/>
            <person name="Ponting C.P."/>
            <person name="Pop M."/>
            <person name="Porcelli D."/>
            <person name="Powell J.R."/>
            <person name="Prohaska S."/>
            <person name="Pruitt K."/>
            <person name="Puig M."/>
            <person name="Quesneville H."/>
            <person name="Ram K.R."/>
            <person name="Rand D."/>
            <person name="Rasmussen M.D."/>
            <person name="Reed L.K."/>
            <person name="Reenan R."/>
            <person name="Reily A."/>
            <person name="Remington K.A."/>
            <person name="Rieger T.T."/>
            <person name="Ritchie M.G."/>
            <person name="Robin C."/>
            <person name="Rogers Y.H."/>
            <person name="Rohde C."/>
            <person name="Rozas J."/>
            <person name="Rubenfield M.J."/>
            <person name="Ruiz A."/>
            <person name="Russo S."/>
            <person name="Salzberg S.L."/>
            <person name="Sanchez-Gracia A."/>
            <person name="Saranga D.J."/>
            <person name="Sato H."/>
            <person name="Schaeffer S.W."/>
            <person name="Schatz M.C."/>
            <person name="Schlenke T."/>
            <person name="Schwartz R."/>
            <person name="Segarra C."/>
            <person name="Singh R.S."/>
            <person name="Sirot L."/>
            <person name="Sirota M."/>
            <person name="Sisneros N.B."/>
            <person name="Smith C.D."/>
            <person name="Smith T.F."/>
            <person name="Spieth J."/>
            <person name="Stage D.E."/>
            <person name="Stark A."/>
            <person name="Stephan W."/>
            <person name="Strausberg R.L."/>
            <person name="Strempel S."/>
            <person name="Sturgill D."/>
            <person name="Sutton G."/>
            <person name="Sutton G.G."/>
            <person name="Tao W."/>
            <person name="Teichmann S."/>
            <person name="Tobari Y.N."/>
            <person name="Tomimura Y."/>
            <person name="Tsolas J.M."/>
            <person name="Valente V.L."/>
            <person name="Venter E."/>
            <person name="Venter J.C."/>
            <person name="Vicario S."/>
            <person name="Vieira F.G."/>
            <person name="Vilella A.J."/>
            <person name="Villasante A."/>
            <person name="Walenz B."/>
            <person name="Wang J."/>
            <person name="Wasserman M."/>
            <person name="Watts T."/>
            <person name="Wilson D."/>
            <person name="Wilson R.K."/>
            <person name="Wing R.A."/>
            <person name="Wolfner M.F."/>
            <person name="Wong A."/>
            <person name="Wong G.K."/>
            <person name="Wu C.I."/>
            <person name="Wu G."/>
            <person name="Yamamoto D."/>
            <person name="Yang H.P."/>
            <person name="Yang S.P."/>
            <person name="Yorke J.A."/>
            <person name="Yoshida K."/>
            <person name="Zdobnov E."/>
            <person name="Zhang P."/>
            <person name="Zhang Y."/>
            <person name="Zimin A.V."/>
            <person name="Baldwin J."/>
            <person name="Abdouelleil A."/>
            <person name="Abdulkadir J."/>
            <person name="Abebe A."/>
            <person name="Abera B."/>
            <person name="Abreu J."/>
            <person name="Acer S.C."/>
            <person name="Aftuck L."/>
            <person name="Alexander A."/>
            <person name="An P."/>
            <person name="Anderson E."/>
            <person name="Anderson S."/>
            <person name="Arachi H."/>
            <person name="Azer M."/>
            <person name="Bachantsang P."/>
            <person name="Barry A."/>
            <person name="Bayul T."/>
            <person name="Berlin A."/>
            <person name="Bessette D."/>
            <person name="Bloom T."/>
            <person name="Blye J."/>
            <person name="Boguslavskiy L."/>
            <person name="Bonnet C."/>
            <person name="Boukhgalter B."/>
            <person name="Bourzgui I."/>
            <person name="Brown A."/>
            <person name="Cahill P."/>
            <person name="Channer S."/>
            <person name="Cheshatsang Y."/>
            <person name="Chuda L."/>
            <person name="Citroen M."/>
            <person name="Collymore A."/>
            <person name="Cooke P."/>
            <person name="Costello M."/>
            <person name="D'Aco K."/>
            <person name="Daza R."/>
            <person name="De Haan G."/>
            <person name="DeGray S."/>
            <person name="DeMaso C."/>
            <person name="Dhargay N."/>
            <person name="Dooley K."/>
            <person name="Dooley E."/>
            <person name="Doricent M."/>
            <person name="Dorje P."/>
            <person name="Dorjee K."/>
            <person name="Dupes A."/>
            <person name="Elong R."/>
            <person name="Falk J."/>
            <person name="Farina A."/>
            <person name="Faro S."/>
            <person name="Ferguson D."/>
            <person name="Fisher S."/>
            <person name="Foley C.D."/>
            <person name="Franke A."/>
            <person name="Friedrich D."/>
            <person name="Gadbois L."/>
            <person name="Gearin G."/>
            <person name="Gearin C.R."/>
            <person name="Giannoukos G."/>
            <person name="Goode T."/>
            <person name="Graham J."/>
            <person name="Grandbois E."/>
            <person name="Grewal S."/>
            <person name="Gyaltsen K."/>
            <person name="Hafez N."/>
            <person name="Hagos B."/>
            <person name="Hall J."/>
            <person name="Henson C."/>
            <person name="Hollinger A."/>
            <person name="Honan T."/>
            <person name="Huard M.D."/>
            <person name="Hughes L."/>
            <person name="Hurhula B."/>
            <person name="Husby M.E."/>
            <person name="Kamat A."/>
            <person name="Kanga B."/>
            <person name="Kashin S."/>
            <person name="Khazanovich D."/>
            <person name="Kisner P."/>
            <person name="Lance K."/>
            <person name="Lara M."/>
            <person name="Lee W."/>
            <person name="Lennon N."/>
            <person name="Letendre F."/>
            <person name="LeVine R."/>
            <person name="Lipovsky A."/>
            <person name="Liu X."/>
            <person name="Liu J."/>
            <person name="Liu S."/>
            <person name="Lokyitsang T."/>
            <person name="Lokyitsang Y."/>
            <person name="Lubonja R."/>
            <person name="Lui A."/>
            <person name="MacDonald P."/>
            <person name="Magnisalis V."/>
            <person name="Maru K."/>
            <person name="Matthews C."/>
            <person name="McCusker W."/>
            <person name="McDonough S."/>
            <person name="Mehta T."/>
            <person name="Meldrim J."/>
            <person name="Meneus L."/>
            <person name="Mihai O."/>
            <person name="Mihalev A."/>
            <person name="Mihova T."/>
            <person name="Mittelman R."/>
            <person name="Mlenga V."/>
            <person name="Montmayeur A."/>
            <person name="Mulrain L."/>
            <person name="Navidi A."/>
            <person name="Naylor J."/>
            <person name="Negash T."/>
            <person name="Nguyen T."/>
            <person name="Nguyen N."/>
            <person name="Nicol R."/>
            <person name="Norbu C."/>
            <person name="Norbu N."/>
            <person name="Novod N."/>
            <person name="O'Neill B."/>
            <person name="Osman S."/>
            <person name="Markiewicz E."/>
            <person name="Oyono O.L."/>
            <person name="Patti C."/>
            <person name="Phunkhang P."/>
            <person name="Pierre F."/>
            <person name="Priest M."/>
            <person name="Raghuraman S."/>
            <person name="Rege F."/>
            <person name="Reyes R."/>
            <person name="Rise C."/>
            <person name="Rogov P."/>
            <person name="Ross K."/>
            <person name="Ryan E."/>
            <person name="Settipalli S."/>
            <person name="Shea T."/>
            <person name="Sherpa N."/>
            <person name="Shi L."/>
            <person name="Shih D."/>
            <person name="Sparrow T."/>
            <person name="Spaulding J."/>
            <person name="Stalker J."/>
            <person name="Stange-Thomann N."/>
            <person name="Stavropoulos S."/>
            <person name="Stone C."/>
            <person name="Strader C."/>
            <person name="Tesfaye S."/>
            <person name="Thomson T."/>
            <person name="Thoulutsang Y."/>
            <person name="Thoulutsang D."/>
            <person name="Topham K."/>
            <person name="Topping I."/>
            <person name="Tsamla T."/>
            <person name="Vassiliev H."/>
            <person name="Vo A."/>
            <person name="Wangchuk T."/>
            <person name="Wangdi T."/>
            <person name="Weiand M."/>
            <person name="Wilkinson J."/>
            <person name="Wilson A."/>
            <person name="Yadav S."/>
            <person name="Young G."/>
            <person name="Yu Q."/>
            <person name="Zembek L."/>
            <person name="Zhong D."/>
            <person name="Zimmer A."/>
            <person name="Zwirko Z."/>
            <person name="Jaffe D.B."/>
            <person name="Alvarez P."/>
            <person name="Brockman W."/>
            <person name="Butler J."/>
            <person name="Chin C."/>
            <person name="Gnerre S."/>
            <person name="Grabherr M."/>
            <person name="Kleber M."/>
            <person name="Mauceli E."/>
            <person name="MacCallum I."/>
        </authorList>
    </citation>
    <scope>NUCLEOTIDE SEQUENCE [LARGE SCALE GENOMIC DNA]</scope>
    <source>
        <strain evidence="3">Tucson 14030-0811.24</strain>
    </source>
</reference>
<sequence>MEEKILNIALDDMALENSTSEENLDIMCPTSCCKTIKMLLLDIADGKKEMNTKLSYIKDLEEKLTKLEIKSSLFSEREQSLEGKVKDKNDVIAALKASIEIYQSIKLSDTKPNEALNEELRNIKDMLKKLTESTEVHGRQTKPEDLSLSNDIAQAS</sequence>
<dbReference type="InParanoid" id="A0A0Q9WQI6"/>
<feature type="compositionally biased region" description="Basic and acidic residues" evidence="1">
    <location>
        <begin position="132"/>
        <end position="145"/>
    </location>
</feature>
<feature type="region of interest" description="Disordered" evidence="1">
    <location>
        <begin position="132"/>
        <end position="156"/>
    </location>
</feature>
<evidence type="ECO:0000313" key="2">
    <source>
        <dbReference type="EMBL" id="KRF97619.1"/>
    </source>
</evidence>
<evidence type="ECO:0000313" key="3">
    <source>
        <dbReference type="Proteomes" id="UP000007798"/>
    </source>
</evidence>
<proteinExistence type="predicted"/>
<dbReference type="EMBL" id="CH963847">
    <property type="protein sequence ID" value="KRF97619.1"/>
    <property type="molecule type" value="Genomic_DNA"/>
</dbReference>
<dbReference type="AlphaFoldDB" id="A0A0Q9WQI6"/>
<evidence type="ECO:0000256" key="1">
    <source>
        <dbReference type="SAM" id="MobiDB-lite"/>
    </source>
</evidence>
<keyword evidence="3" id="KW-1185">Reference proteome</keyword>
<feature type="compositionally biased region" description="Polar residues" evidence="1">
    <location>
        <begin position="147"/>
        <end position="156"/>
    </location>
</feature>